<protein>
    <submittedName>
        <fullName evidence="3">Reverse transcriptase</fullName>
    </submittedName>
</protein>
<dbReference type="Proteomes" id="UP000634136">
    <property type="component" value="Unassembled WGS sequence"/>
</dbReference>
<dbReference type="InterPro" id="IPR020847">
    <property type="entry name" value="AP_endonuclease_F1_BS"/>
</dbReference>
<evidence type="ECO:0000256" key="1">
    <source>
        <dbReference type="SAM" id="MobiDB-lite"/>
    </source>
</evidence>
<dbReference type="AlphaFoldDB" id="A0A835C2E5"/>
<dbReference type="PANTHER" id="PTHR33710:SF79">
    <property type="entry name" value="OS06G0205337 PROTEIN"/>
    <property type="match status" value="1"/>
</dbReference>
<feature type="region of interest" description="Disordered" evidence="1">
    <location>
        <begin position="1"/>
        <end position="22"/>
    </location>
</feature>
<organism evidence="3 4">
    <name type="scientific">Senna tora</name>
    <dbReference type="NCBI Taxonomy" id="362788"/>
    <lineage>
        <taxon>Eukaryota</taxon>
        <taxon>Viridiplantae</taxon>
        <taxon>Streptophyta</taxon>
        <taxon>Embryophyta</taxon>
        <taxon>Tracheophyta</taxon>
        <taxon>Spermatophyta</taxon>
        <taxon>Magnoliopsida</taxon>
        <taxon>eudicotyledons</taxon>
        <taxon>Gunneridae</taxon>
        <taxon>Pentapetalae</taxon>
        <taxon>rosids</taxon>
        <taxon>fabids</taxon>
        <taxon>Fabales</taxon>
        <taxon>Fabaceae</taxon>
        <taxon>Caesalpinioideae</taxon>
        <taxon>Cassia clade</taxon>
        <taxon>Senna</taxon>
    </lineage>
</organism>
<accession>A0A835C2E5</accession>
<reference evidence="3" key="1">
    <citation type="submission" date="2020-09" db="EMBL/GenBank/DDBJ databases">
        <title>Genome-Enabled Discovery of Anthraquinone Biosynthesis in Senna tora.</title>
        <authorList>
            <person name="Kang S.-H."/>
            <person name="Pandey R.P."/>
            <person name="Lee C.-M."/>
            <person name="Sim J.-S."/>
            <person name="Jeong J.-T."/>
            <person name="Choi B.-S."/>
            <person name="Jung M."/>
            <person name="Ginzburg D."/>
            <person name="Zhao K."/>
            <person name="Won S.Y."/>
            <person name="Oh T.-J."/>
            <person name="Yu Y."/>
            <person name="Kim N.-H."/>
            <person name="Lee O.R."/>
            <person name="Lee T.-H."/>
            <person name="Bashyal P."/>
            <person name="Kim T.-S."/>
            <person name="Lee W.-H."/>
            <person name="Kawkins C."/>
            <person name="Kim C.-K."/>
            <person name="Kim J.S."/>
            <person name="Ahn B.O."/>
            <person name="Rhee S.Y."/>
            <person name="Sohng J.K."/>
        </authorList>
    </citation>
    <scope>NUCLEOTIDE SEQUENCE</scope>
    <source>
        <tissue evidence="3">Leaf</tissue>
    </source>
</reference>
<keyword evidence="3" id="KW-0695">RNA-directed DNA polymerase</keyword>
<dbReference type="InterPro" id="IPR036691">
    <property type="entry name" value="Endo/exonu/phosph_ase_sf"/>
</dbReference>
<dbReference type="GO" id="GO:0003677">
    <property type="term" value="F:DNA binding"/>
    <property type="evidence" value="ECO:0007669"/>
    <property type="project" value="InterPro"/>
</dbReference>
<feature type="compositionally biased region" description="Basic and acidic residues" evidence="1">
    <location>
        <begin position="1"/>
        <end position="10"/>
    </location>
</feature>
<dbReference type="Pfam" id="PF03372">
    <property type="entry name" value="Exo_endo_phos"/>
    <property type="match status" value="1"/>
</dbReference>
<dbReference type="SUPFAM" id="SSF56219">
    <property type="entry name" value="DNase I-like"/>
    <property type="match status" value="1"/>
</dbReference>
<dbReference type="GO" id="GO:0006281">
    <property type="term" value="P:DNA repair"/>
    <property type="evidence" value="ECO:0007669"/>
    <property type="project" value="InterPro"/>
</dbReference>
<comment type="caution">
    <text evidence="3">The sequence shown here is derived from an EMBL/GenBank/DDBJ whole genome shotgun (WGS) entry which is preliminary data.</text>
</comment>
<proteinExistence type="predicted"/>
<keyword evidence="3" id="KW-0548">Nucleotidyltransferase</keyword>
<dbReference type="GO" id="GO:0003964">
    <property type="term" value="F:RNA-directed DNA polymerase activity"/>
    <property type="evidence" value="ECO:0007669"/>
    <property type="project" value="UniProtKB-KW"/>
</dbReference>
<feature type="compositionally biased region" description="Basic and acidic residues" evidence="1">
    <location>
        <begin position="96"/>
        <end position="105"/>
    </location>
</feature>
<evidence type="ECO:0000313" key="4">
    <source>
        <dbReference type="Proteomes" id="UP000634136"/>
    </source>
</evidence>
<gene>
    <name evidence="3" type="ORF">G2W53_014319</name>
</gene>
<name>A0A835C2E5_9FABA</name>
<dbReference type="PROSITE" id="PS00726">
    <property type="entry name" value="AP_NUCLEASE_F1_1"/>
    <property type="match status" value="1"/>
</dbReference>
<evidence type="ECO:0000259" key="2">
    <source>
        <dbReference type="Pfam" id="PF03372"/>
    </source>
</evidence>
<dbReference type="GO" id="GO:0004519">
    <property type="term" value="F:endonuclease activity"/>
    <property type="evidence" value="ECO:0007669"/>
    <property type="project" value="InterPro"/>
</dbReference>
<keyword evidence="3" id="KW-0808">Transferase</keyword>
<dbReference type="Gene3D" id="3.60.10.10">
    <property type="entry name" value="Endonuclease/exonuclease/phosphatase"/>
    <property type="match status" value="1"/>
</dbReference>
<dbReference type="PANTHER" id="PTHR33710">
    <property type="entry name" value="BNAC02G09200D PROTEIN"/>
    <property type="match status" value="1"/>
</dbReference>
<dbReference type="OrthoDB" id="1001388at2759"/>
<dbReference type="EMBL" id="JAAIUW010000005">
    <property type="protein sequence ID" value="KAF7831986.1"/>
    <property type="molecule type" value="Genomic_DNA"/>
</dbReference>
<feature type="region of interest" description="Disordered" evidence="1">
    <location>
        <begin position="82"/>
        <end position="110"/>
    </location>
</feature>
<feature type="domain" description="Endonuclease/exonuclease/phosphatase" evidence="2">
    <location>
        <begin position="200"/>
        <end position="404"/>
    </location>
</feature>
<sequence>MRENTEDRHTLPATTVQEDQQVAHDGENNEVLQLDMQVTWNGSNLVVLEPNLEETQHITQGEVSPGQNDYLIITGEDEGIVDTPQHTNSEVQPQWERPEEASEAPKRKRKRPFEMELIEQFVRKKGKIGPVTFTLTLKAPQRRKRKAVAIEEIEDKEETKAKRLKALTGETLEEQATSTPGPEVEQVTEMLEACFKGFVKRLKGLCLKHHPDLLFLQETKCTLAKMTKWNRLELFDYSFCVDPIGSKGGLGVWWNNNIDVTILNASKNWIHLKIKLANNQQIFFTGVYGAPVTSERDVLWQFLTNLNFQNEPWILTRDFNQVASAQEKLSQCQNIPGSEDMNNTINNLGLVDLQTVDNWFTWTNGRQGEVVVWERLDKTFANTELMQMFPDSWVNVLPVVTSDHSPLLVQTQRNTERPRRRQCQFEAVWLQHPQLKDLVHSSWQHQAQALWQLNQTYHQVEKLQQSLPHQSGSNEELIARKKLEFLLKCEEIKWAQRAKQLWLVKGDRNTKYFHSMVKFQHMKSRINSISLPDGQCVESQEEIKEAAMTYFKQLYENQCCE</sequence>
<evidence type="ECO:0000313" key="3">
    <source>
        <dbReference type="EMBL" id="KAF7831986.1"/>
    </source>
</evidence>
<keyword evidence="4" id="KW-1185">Reference proteome</keyword>
<dbReference type="InterPro" id="IPR005135">
    <property type="entry name" value="Endo/exonuclease/phosphatase"/>
</dbReference>